<feature type="transmembrane region" description="Helical" evidence="1">
    <location>
        <begin position="195"/>
        <end position="215"/>
    </location>
</feature>
<keyword evidence="1" id="KW-0472">Membrane</keyword>
<organism evidence="2 3">
    <name type="scientific">Chryseobacterium aquaticum subsp. greenlandense</name>
    <dbReference type="NCBI Taxonomy" id="345663"/>
    <lineage>
        <taxon>Bacteria</taxon>
        <taxon>Pseudomonadati</taxon>
        <taxon>Bacteroidota</taxon>
        <taxon>Flavobacteriia</taxon>
        <taxon>Flavobacteriales</taxon>
        <taxon>Weeksellaceae</taxon>
        <taxon>Chryseobacterium group</taxon>
        <taxon>Chryseobacterium</taxon>
    </lineage>
</organism>
<proteinExistence type="predicted"/>
<gene>
    <name evidence="2" type="ORF">AR686_02035</name>
</gene>
<evidence type="ECO:0000313" key="3">
    <source>
        <dbReference type="Proteomes" id="UP000054388"/>
    </source>
</evidence>
<evidence type="ECO:0000256" key="1">
    <source>
        <dbReference type="SAM" id="Phobius"/>
    </source>
</evidence>
<feature type="transmembrane region" description="Helical" evidence="1">
    <location>
        <begin position="148"/>
        <end position="174"/>
    </location>
</feature>
<comment type="caution">
    <text evidence="2">The sequence shown here is derived from an EMBL/GenBank/DDBJ whole genome shotgun (WGS) entry which is preliminary data.</text>
</comment>
<dbReference type="AlphaFoldDB" id="A0A117KCH4"/>
<name>A0A117KCH4_9FLAO</name>
<reference evidence="2 3" key="1">
    <citation type="submission" date="2015-10" db="EMBL/GenBank/DDBJ databases">
        <title>Genome sequence of Chryseobacterium greenlandense.</title>
        <authorList>
            <person name="Newman J."/>
            <person name="Fischer K."/>
            <person name="Miller J."/>
        </authorList>
    </citation>
    <scope>NUCLEOTIDE SEQUENCE [LARGE SCALE GENOMIC DNA]</scope>
    <source>
        <strain evidence="2 3">UMB34</strain>
    </source>
</reference>
<evidence type="ECO:0000313" key="2">
    <source>
        <dbReference type="EMBL" id="KUJ57570.1"/>
    </source>
</evidence>
<accession>A0A117KCH4</accession>
<protein>
    <submittedName>
        <fullName evidence="2">Uncharacterized protein</fullName>
    </submittedName>
</protein>
<keyword evidence="1" id="KW-0812">Transmembrane</keyword>
<sequence length="217" mass="25444">MIKGLSTYRKFIYEDDALELMEILKQNHITYELVNNSSQLDSNFGGDINTKQFELKIHKEDFEQAEKIEEKLVQNEIENVDKSYHLFEYSDEELIEIVMKKEEWSKFDYLLAQKILKERGKEINPELLKVINKQRIESLSTQEESPTWLIIIGYSSAILAGFLGILIGGYLMYYKKALPNGDRIYGFTKKDRSHGQNILIISGIAFFIWIGYRIFSY</sequence>
<dbReference type="RefSeq" id="WP_059135557.1">
    <property type="nucleotide sequence ID" value="NZ_LMAI01000002.1"/>
</dbReference>
<keyword evidence="1" id="KW-1133">Transmembrane helix</keyword>
<dbReference type="EMBL" id="LMAI01000002">
    <property type="protein sequence ID" value="KUJ57570.1"/>
    <property type="molecule type" value="Genomic_DNA"/>
</dbReference>
<dbReference type="Proteomes" id="UP000054388">
    <property type="component" value="Unassembled WGS sequence"/>
</dbReference>